<dbReference type="STRING" id="1081103.A0A0B2WLJ8"/>
<evidence type="ECO:0000313" key="5">
    <source>
        <dbReference type="Proteomes" id="UP000030816"/>
    </source>
</evidence>
<dbReference type="PANTHER" id="PTHR46825:SF9">
    <property type="entry name" value="BETA-LACTAMASE-RELATED DOMAIN-CONTAINING PROTEIN"/>
    <property type="match status" value="1"/>
</dbReference>
<name>A0A0B2WLJ8_METAS</name>
<dbReference type="GeneID" id="63742710"/>
<organism evidence="4 5">
    <name type="scientific">Metarhizium album (strain ARSEF 1941)</name>
    <dbReference type="NCBI Taxonomy" id="1081103"/>
    <lineage>
        <taxon>Eukaryota</taxon>
        <taxon>Fungi</taxon>
        <taxon>Dikarya</taxon>
        <taxon>Ascomycota</taxon>
        <taxon>Pezizomycotina</taxon>
        <taxon>Sordariomycetes</taxon>
        <taxon>Hypocreomycetidae</taxon>
        <taxon>Hypocreales</taxon>
        <taxon>Clavicipitaceae</taxon>
        <taxon>Metarhizium</taxon>
    </lineage>
</organism>
<dbReference type="PANTHER" id="PTHR46825">
    <property type="entry name" value="D-ALANYL-D-ALANINE-CARBOXYPEPTIDASE/ENDOPEPTIDASE AMPH"/>
    <property type="match status" value="1"/>
</dbReference>
<dbReference type="SUPFAM" id="SSF56601">
    <property type="entry name" value="beta-lactamase/transpeptidase-like"/>
    <property type="match status" value="1"/>
</dbReference>
<dbReference type="Proteomes" id="UP000030816">
    <property type="component" value="Unassembled WGS sequence"/>
</dbReference>
<feature type="chain" id="PRO_5002078320" evidence="2">
    <location>
        <begin position="35"/>
        <end position="554"/>
    </location>
</feature>
<evidence type="ECO:0000259" key="3">
    <source>
        <dbReference type="Pfam" id="PF00144"/>
    </source>
</evidence>
<evidence type="ECO:0000256" key="1">
    <source>
        <dbReference type="ARBA" id="ARBA00038215"/>
    </source>
</evidence>
<comment type="caution">
    <text evidence="4">The sequence shown here is derived from an EMBL/GenBank/DDBJ whole genome shotgun (WGS) entry which is preliminary data.</text>
</comment>
<protein>
    <submittedName>
        <fullName evidence="4">Beta-lactamase/transpeptidase-like protein</fullName>
    </submittedName>
</protein>
<dbReference type="RefSeq" id="XP_040674961.1">
    <property type="nucleotide sequence ID" value="XM_040827053.1"/>
</dbReference>
<dbReference type="Pfam" id="PF00144">
    <property type="entry name" value="Beta-lactamase"/>
    <property type="match status" value="1"/>
</dbReference>
<keyword evidence="5" id="KW-1185">Reference proteome</keyword>
<reference evidence="4 5" key="1">
    <citation type="journal article" date="2014" name="Proc. Natl. Acad. Sci. U.S.A.">
        <title>Trajectory and genomic determinants of fungal-pathogen speciation and host adaptation.</title>
        <authorList>
            <person name="Hu X."/>
            <person name="Xiao G."/>
            <person name="Zheng P."/>
            <person name="Shang Y."/>
            <person name="Su Y."/>
            <person name="Zhang X."/>
            <person name="Liu X."/>
            <person name="Zhan S."/>
            <person name="St Leger R.J."/>
            <person name="Wang C."/>
        </authorList>
    </citation>
    <scope>NUCLEOTIDE SEQUENCE [LARGE SCALE GENOMIC DNA]</scope>
    <source>
        <strain evidence="4 5">ARSEF 1941</strain>
    </source>
</reference>
<keyword evidence="2" id="KW-0732">Signal</keyword>
<evidence type="ECO:0000313" key="4">
    <source>
        <dbReference type="EMBL" id="KHN93895.1"/>
    </source>
</evidence>
<evidence type="ECO:0000256" key="2">
    <source>
        <dbReference type="SAM" id="SignalP"/>
    </source>
</evidence>
<dbReference type="Gene3D" id="3.40.710.10">
    <property type="entry name" value="DD-peptidase/beta-lactamase superfamily"/>
    <property type="match status" value="1"/>
</dbReference>
<dbReference type="OrthoDB" id="4933909at2759"/>
<dbReference type="InterPro" id="IPR001466">
    <property type="entry name" value="Beta-lactam-related"/>
</dbReference>
<dbReference type="InterPro" id="IPR012338">
    <property type="entry name" value="Beta-lactam/transpept-like"/>
</dbReference>
<comment type="similarity">
    <text evidence="1">Belongs to the peptidase S12 family.</text>
</comment>
<dbReference type="AlphaFoldDB" id="A0A0B2WLJ8"/>
<proteinExistence type="inferred from homology"/>
<sequence>MAMLEPIRHRRNRVYCFMFSLTLVQLGAVGAVIAQQKPLSGGPSPGRDPFDDKFAGLVDDTLNEWRVPGLSIAVIDNDQVFAEGYGIATFPNTPATPETIWYGASTTKAFVAAAIAAVIDSGNYPQLSLGWSTPVSSIIRDDFVLQNEWATARVSLEDAVSHRTRLGGQDFSSLRVDNGIQVTPRDVVRRLRHLPLFAEPRTTYEYCNAMYVTLGYVLETLMGRSLAEVLGNLIWEPLGMASTYFDLGDAISAPEHLASGYRWDPNRDNYTEVPHMVVTEHGGAGAIFSNVLDYAKWVKCLLHESAPLSKAVHKDIKTPRFISSPLPNDGFDSVLYGLGWERTSIYGHVVYQHSGGMHAYGAYVYWLPEIKYGIVSFANTAVTSNVAEMVLSTRLIADRLGIPEEKRFDYADSARRQLDGAAEWLEHALDNLYPNRPKTRLASTLNTSQLAGTYYNPGFRRIRLRDETNPRNPGENVLRSGREEASWRQNLTFHHVSGDNWIIYADMYSIFRNTALRSQFKIGVDGKAAALEIEFRNRGAAVAEAVVLFDKMED</sequence>
<dbReference type="EMBL" id="AZHE01000048">
    <property type="protein sequence ID" value="KHN93895.1"/>
    <property type="molecule type" value="Genomic_DNA"/>
</dbReference>
<feature type="signal peptide" evidence="2">
    <location>
        <begin position="1"/>
        <end position="34"/>
    </location>
</feature>
<dbReference type="InterPro" id="IPR050491">
    <property type="entry name" value="AmpC-like"/>
</dbReference>
<feature type="domain" description="Beta-lactamase-related" evidence="3">
    <location>
        <begin position="56"/>
        <end position="383"/>
    </location>
</feature>
<accession>A0A0B2WLJ8</accession>
<dbReference type="HOGENOM" id="CLU_020027_14_1_1"/>
<gene>
    <name evidence="4" type="ORF">MAM_08255</name>
</gene>